<keyword evidence="10" id="KW-1185">Reference proteome</keyword>
<feature type="chain" id="PRO_5042867894" description="Pentraxin (PTX) domain-containing protein" evidence="7">
    <location>
        <begin position="26"/>
        <end position="176"/>
    </location>
</feature>
<proteinExistence type="predicted"/>
<keyword evidence="3" id="KW-0106">Calcium</keyword>
<dbReference type="InterPro" id="IPR051360">
    <property type="entry name" value="Neuronal_Pentraxin_Related"/>
</dbReference>
<feature type="domain" description="Pentraxin (PTX)" evidence="8">
    <location>
        <begin position="37"/>
        <end position="176"/>
    </location>
</feature>
<keyword evidence="4" id="KW-1015">Disulfide bond</keyword>
<reference evidence="9 10" key="1">
    <citation type="submission" date="2023-11" db="EMBL/GenBank/DDBJ databases">
        <title>Halocaridina rubra genome assembly.</title>
        <authorList>
            <person name="Smith C."/>
        </authorList>
    </citation>
    <scope>NUCLEOTIDE SEQUENCE [LARGE SCALE GENOMIC DNA]</scope>
    <source>
        <strain evidence="9">EP-1</strain>
        <tissue evidence="9">Whole</tissue>
    </source>
</reference>
<evidence type="ECO:0000256" key="5">
    <source>
        <dbReference type="ARBA" id="ARBA00023180"/>
    </source>
</evidence>
<organism evidence="9 10">
    <name type="scientific">Halocaridina rubra</name>
    <name type="common">Hawaiian red shrimp</name>
    <dbReference type="NCBI Taxonomy" id="373956"/>
    <lineage>
        <taxon>Eukaryota</taxon>
        <taxon>Metazoa</taxon>
        <taxon>Ecdysozoa</taxon>
        <taxon>Arthropoda</taxon>
        <taxon>Crustacea</taxon>
        <taxon>Multicrustacea</taxon>
        <taxon>Malacostraca</taxon>
        <taxon>Eumalacostraca</taxon>
        <taxon>Eucarida</taxon>
        <taxon>Decapoda</taxon>
        <taxon>Pleocyemata</taxon>
        <taxon>Caridea</taxon>
        <taxon>Atyoidea</taxon>
        <taxon>Atyidae</taxon>
        <taxon>Halocaridina</taxon>
    </lineage>
</organism>
<dbReference type="AlphaFoldDB" id="A0AAN8XW25"/>
<dbReference type="PANTHER" id="PTHR19277:SF125">
    <property type="entry name" value="B6"/>
    <property type="match status" value="1"/>
</dbReference>
<comment type="caution">
    <text evidence="6">Lacks conserved residue(s) required for the propagation of feature annotation.</text>
</comment>
<dbReference type="Gene3D" id="2.60.120.200">
    <property type="match status" value="1"/>
</dbReference>
<keyword evidence="2" id="KW-0479">Metal-binding</keyword>
<evidence type="ECO:0000256" key="1">
    <source>
        <dbReference type="ARBA" id="ARBA00001913"/>
    </source>
</evidence>
<evidence type="ECO:0000313" key="9">
    <source>
        <dbReference type="EMBL" id="KAK7085490.1"/>
    </source>
</evidence>
<comment type="caution">
    <text evidence="9">The sequence shown here is derived from an EMBL/GenBank/DDBJ whole genome shotgun (WGS) entry which is preliminary data.</text>
</comment>
<dbReference type="Proteomes" id="UP001381693">
    <property type="component" value="Unassembled WGS sequence"/>
</dbReference>
<evidence type="ECO:0000256" key="3">
    <source>
        <dbReference type="ARBA" id="ARBA00022837"/>
    </source>
</evidence>
<protein>
    <recommendedName>
        <fullName evidence="8">Pentraxin (PTX) domain-containing protein</fullName>
    </recommendedName>
</protein>
<evidence type="ECO:0000256" key="6">
    <source>
        <dbReference type="PROSITE-ProRule" id="PRU01172"/>
    </source>
</evidence>
<evidence type="ECO:0000259" key="8">
    <source>
        <dbReference type="PROSITE" id="PS51828"/>
    </source>
</evidence>
<dbReference type="InterPro" id="IPR001759">
    <property type="entry name" value="PTX_dom"/>
</dbReference>
<evidence type="ECO:0000256" key="2">
    <source>
        <dbReference type="ARBA" id="ARBA00022723"/>
    </source>
</evidence>
<sequence>MESRNLQIRMHSLTVLFLIIADILAQVQQRGGSEPSSARVLVLQESGEPSSRSYARLLTPFPELVSFTLCYRIQMYRFREESTLISYALDNTKDDELRFDHHLAAFQVAIHNKWAVSSLATPIRYWAHFCLTMDKVTGTWVVFLDGKAFDTGQYPTPVESVTAGGVFIVGESLLKF</sequence>
<dbReference type="PANTHER" id="PTHR19277">
    <property type="entry name" value="PENTRAXIN"/>
    <property type="match status" value="1"/>
</dbReference>
<name>A0AAN8XW25_HALRR</name>
<evidence type="ECO:0000256" key="4">
    <source>
        <dbReference type="ARBA" id="ARBA00023157"/>
    </source>
</evidence>
<keyword evidence="7" id="KW-0732">Signal</keyword>
<feature type="signal peptide" evidence="7">
    <location>
        <begin position="1"/>
        <end position="25"/>
    </location>
</feature>
<comment type="cofactor">
    <cofactor evidence="1">
        <name>Ca(2+)</name>
        <dbReference type="ChEBI" id="CHEBI:29108"/>
    </cofactor>
</comment>
<keyword evidence="5" id="KW-0325">Glycoprotein</keyword>
<dbReference type="InterPro" id="IPR013320">
    <property type="entry name" value="ConA-like_dom_sf"/>
</dbReference>
<accession>A0AAN8XW25</accession>
<dbReference type="SUPFAM" id="SSF49899">
    <property type="entry name" value="Concanavalin A-like lectins/glucanases"/>
    <property type="match status" value="1"/>
</dbReference>
<evidence type="ECO:0000313" key="10">
    <source>
        <dbReference type="Proteomes" id="UP001381693"/>
    </source>
</evidence>
<gene>
    <name evidence="9" type="ORF">SK128_028221</name>
</gene>
<dbReference type="PROSITE" id="PS51828">
    <property type="entry name" value="PTX_2"/>
    <property type="match status" value="1"/>
</dbReference>
<dbReference type="EMBL" id="JAXCGZ010000886">
    <property type="protein sequence ID" value="KAK7085490.1"/>
    <property type="molecule type" value="Genomic_DNA"/>
</dbReference>
<dbReference type="Pfam" id="PF00354">
    <property type="entry name" value="Pentaxin"/>
    <property type="match status" value="1"/>
</dbReference>
<evidence type="ECO:0000256" key="7">
    <source>
        <dbReference type="SAM" id="SignalP"/>
    </source>
</evidence>
<dbReference type="GO" id="GO:0046872">
    <property type="term" value="F:metal ion binding"/>
    <property type="evidence" value="ECO:0007669"/>
    <property type="project" value="UniProtKB-KW"/>
</dbReference>